<keyword evidence="4" id="KW-0732">Signal</keyword>
<dbReference type="SUPFAM" id="SSF50891">
    <property type="entry name" value="Cyclophilin-like"/>
    <property type="match status" value="1"/>
</dbReference>
<dbReference type="InterPro" id="IPR029000">
    <property type="entry name" value="Cyclophilin-like_dom_sf"/>
</dbReference>
<evidence type="ECO:0000256" key="2">
    <source>
        <dbReference type="ARBA" id="ARBA00023110"/>
    </source>
</evidence>
<dbReference type="InterPro" id="IPR044665">
    <property type="entry name" value="E_coli_cyclophilin_A-like"/>
</dbReference>
<dbReference type="Proteomes" id="UP001484239">
    <property type="component" value="Unassembled WGS sequence"/>
</dbReference>
<feature type="domain" description="PPIase cyclophilin-type" evidence="5">
    <location>
        <begin position="63"/>
        <end position="182"/>
    </location>
</feature>
<keyword evidence="7" id="KW-1185">Reference proteome</keyword>
<name>A0ABU9EBU8_9BACT</name>
<dbReference type="Gene3D" id="2.40.100.10">
    <property type="entry name" value="Cyclophilin-like"/>
    <property type="match status" value="1"/>
</dbReference>
<evidence type="ECO:0000256" key="4">
    <source>
        <dbReference type="SAM" id="SignalP"/>
    </source>
</evidence>
<protein>
    <recommendedName>
        <fullName evidence="1">peptidylprolyl isomerase</fullName>
        <ecNumber evidence="1">5.2.1.8</ecNumber>
    </recommendedName>
</protein>
<evidence type="ECO:0000256" key="1">
    <source>
        <dbReference type="ARBA" id="ARBA00013194"/>
    </source>
</evidence>
<evidence type="ECO:0000313" key="6">
    <source>
        <dbReference type="EMBL" id="MEK9501608.1"/>
    </source>
</evidence>
<evidence type="ECO:0000313" key="7">
    <source>
        <dbReference type="Proteomes" id="UP001484239"/>
    </source>
</evidence>
<dbReference type="PROSITE" id="PS50072">
    <property type="entry name" value="CSA_PPIASE_2"/>
    <property type="match status" value="1"/>
</dbReference>
<evidence type="ECO:0000256" key="3">
    <source>
        <dbReference type="ARBA" id="ARBA00023235"/>
    </source>
</evidence>
<reference evidence="6 7" key="1">
    <citation type="submission" date="2024-02" db="EMBL/GenBank/DDBJ databases">
        <title>A novel Gemmatimonadota bacterium.</title>
        <authorList>
            <person name="Du Z.-J."/>
            <person name="Ye Y.-Q."/>
        </authorList>
    </citation>
    <scope>NUCLEOTIDE SEQUENCE [LARGE SCALE GENOMIC DNA]</scope>
    <source>
        <strain evidence="6 7">DH-20</strain>
    </source>
</reference>
<dbReference type="EC" id="5.2.1.8" evidence="1"/>
<accession>A0ABU9EBU8</accession>
<dbReference type="PROSITE" id="PS51257">
    <property type="entry name" value="PROKAR_LIPOPROTEIN"/>
    <property type="match status" value="1"/>
</dbReference>
<dbReference type="GO" id="GO:0003755">
    <property type="term" value="F:peptidyl-prolyl cis-trans isomerase activity"/>
    <property type="evidence" value="ECO:0007669"/>
    <property type="project" value="UniProtKB-EC"/>
</dbReference>
<dbReference type="InterPro" id="IPR002130">
    <property type="entry name" value="Cyclophilin-type_PPIase_dom"/>
</dbReference>
<dbReference type="Pfam" id="PF00160">
    <property type="entry name" value="Pro_isomerase"/>
    <property type="match status" value="1"/>
</dbReference>
<dbReference type="PANTHER" id="PTHR43246">
    <property type="entry name" value="PEPTIDYL-PROLYL CIS-TRANS ISOMERASE CYP38, CHLOROPLASTIC"/>
    <property type="match status" value="1"/>
</dbReference>
<dbReference type="EMBL" id="JBBHLI010000006">
    <property type="protein sequence ID" value="MEK9501608.1"/>
    <property type="molecule type" value="Genomic_DNA"/>
</dbReference>
<proteinExistence type="predicted"/>
<sequence length="225" mass="25109">MIPRMRAWRTLLPLLGAALVAASCGGDSGSAERPEDSNPLLQPADFQETAPDDFRVAFETTEGRFVVEAHRAWAPRGVDRFYNLVRAGYYDGVPFHRVLEGFVVDFGIHPDPWVNAAWRQARMRDDPVLQSNRRGYVTFSKSEVDTRTVQIFVNLADNPDLDDDGFAPFGTVVEGMETVEALYGDYGDGPPRGDGVYQAMAIAKGDEYFAEFPELDRIVRAELIE</sequence>
<dbReference type="RefSeq" id="WP_405281419.1">
    <property type="nucleotide sequence ID" value="NZ_CP144380.1"/>
</dbReference>
<feature type="signal peptide" evidence="4">
    <location>
        <begin position="1"/>
        <end position="22"/>
    </location>
</feature>
<keyword evidence="2" id="KW-0697">Rotamase</keyword>
<evidence type="ECO:0000259" key="5">
    <source>
        <dbReference type="PROSITE" id="PS50072"/>
    </source>
</evidence>
<comment type="caution">
    <text evidence="6">The sequence shown here is derived from an EMBL/GenBank/DDBJ whole genome shotgun (WGS) entry which is preliminary data.</text>
</comment>
<organism evidence="6 7">
    <name type="scientific">Gaopeijia maritima</name>
    <dbReference type="NCBI Taxonomy" id="3119007"/>
    <lineage>
        <taxon>Bacteria</taxon>
        <taxon>Pseudomonadati</taxon>
        <taxon>Gemmatimonadota</taxon>
        <taxon>Longimicrobiia</taxon>
        <taxon>Gaopeijiales</taxon>
        <taxon>Gaopeijiaceae</taxon>
        <taxon>Gaopeijia</taxon>
    </lineage>
</organism>
<keyword evidence="3 6" id="KW-0413">Isomerase</keyword>
<gene>
    <name evidence="6" type="ORF">WI372_11510</name>
</gene>
<feature type="chain" id="PRO_5047417550" description="peptidylprolyl isomerase" evidence="4">
    <location>
        <begin position="23"/>
        <end position="225"/>
    </location>
</feature>